<organism evidence="1 2">
    <name type="scientific">Ficus carica</name>
    <name type="common">Common fig</name>
    <dbReference type="NCBI Taxonomy" id="3494"/>
    <lineage>
        <taxon>Eukaryota</taxon>
        <taxon>Viridiplantae</taxon>
        <taxon>Streptophyta</taxon>
        <taxon>Embryophyta</taxon>
        <taxon>Tracheophyta</taxon>
        <taxon>Spermatophyta</taxon>
        <taxon>Magnoliopsida</taxon>
        <taxon>eudicotyledons</taxon>
        <taxon>Gunneridae</taxon>
        <taxon>Pentapetalae</taxon>
        <taxon>rosids</taxon>
        <taxon>fabids</taxon>
        <taxon>Rosales</taxon>
        <taxon>Moraceae</taxon>
        <taxon>Ficeae</taxon>
        <taxon>Ficus</taxon>
    </lineage>
</organism>
<gene>
    <name evidence="1" type="ORF">TIFTF001_010710</name>
</gene>
<proteinExistence type="predicted"/>
<accession>A0AA88D3L3</accession>
<dbReference type="Proteomes" id="UP001187192">
    <property type="component" value="Unassembled WGS sequence"/>
</dbReference>
<name>A0AA88D3L3_FICCA</name>
<sequence>MPTVTYPHLHSTAASTLFPCESQPNLRRQDLCRKSRSPFCARRLTAAEWTRSGDRGRTASSASTEIQIEIAIDGRPTIENTSAVATVASPGSLQEPSRWLGGAVNHPPEMGLRAYSSIDGFGRAR</sequence>
<reference evidence="1" key="1">
    <citation type="submission" date="2023-07" db="EMBL/GenBank/DDBJ databases">
        <title>draft genome sequence of fig (Ficus carica).</title>
        <authorList>
            <person name="Takahashi T."/>
            <person name="Nishimura K."/>
        </authorList>
    </citation>
    <scope>NUCLEOTIDE SEQUENCE</scope>
</reference>
<keyword evidence="2" id="KW-1185">Reference proteome</keyword>
<evidence type="ECO:0000313" key="2">
    <source>
        <dbReference type="Proteomes" id="UP001187192"/>
    </source>
</evidence>
<comment type="caution">
    <text evidence="1">The sequence shown here is derived from an EMBL/GenBank/DDBJ whole genome shotgun (WGS) entry which is preliminary data.</text>
</comment>
<dbReference type="AlphaFoldDB" id="A0AA88D3L3"/>
<dbReference type="EMBL" id="BTGU01000012">
    <property type="protein sequence ID" value="GMN41471.1"/>
    <property type="molecule type" value="Genomic_DNA"/>
</dbReference>
<protein>
    <submittedName>
        <fullName evidence="1">Uncharacterized protein</fullName>
    </submittedName>
</protein>
<evidence type="ECO:0000313" key="1">
    <source>
        <dbReference type="EMBL" id="GMN41471.1"/>
    </source>
</evidence>